<evidence type="ECO:0000313" key="2">
    <source>
        <dbReference type="Proteomes" id="UP000230423"/>
    </source>
</evidence>
<sequence length="88" mass="10256">MALVALAFRERLVRVYDVRSYECSLEENAVRTAATIVVKWSSRYICESLRLWVFPHEVVTNAFEVFISELVLHPIPKTLAYFFKEASE</sequence>
<dbReference type="OrthoDB" id="3535323at2759"/>
<organism evidence="1 2">
    <name type="scientific">Teladorsagia circumcincta</name>
    <name type="common">Brown stomach worm</name>
    <name type="synonym">Ostertagia circumcincta</name>
    <dbReference type="NCBI Taxonomy" id="45464"/>
    <lineage>
        <taxon>Eukaryota</taxon>
        <taxon>Metazoa</taxon>
        <taxon>Ecdysozoa</taxon>
        <taxon>Nematoda</taxon>
        <taxon>Chromadorea</taxon>
        <taxon>Rhabditida</taxon>
        <taxon>Rhabditina</taxon>
        <taxon>Rhabditomorpha</taxon>
        <taxon>Strongyloidea</taxon>
        <taxon>Trichostrongylidae</taxon>
        <taxon>Teladorsagia</taxon>
    </lineage>
</organism>
<proteinExistence type="predicted"/>
<protein>
    <submittedName>
        <fullName evidence="1">Uncharacterized protein</fullName>
    </submittedName>
</protein>
<reference evidence="1 2" key="1">
    <citation type="submission" date="2015-09" db="EMBL/GenBank/DDBJ databases">
        <title>Draft genome of the parasitic nematode Teladorsagia circumcincta isolate WARC Sus (inbred).</title>
        <authorList>
            <person name="Mitreva M."/>
        </authorList>
    </citation>
    <scope>NUCLEOTIDE SEQUENCE [LARGE SCALE GENOMIC DNA]</scope>
    <source>
        <strain evidence="1 2">S</strain>
    </source>
</reference>
<dbReference type="EMBL" id="KZ345007">
    <property type="protein sequence ID" value="PIO77233.1"/>
    <property type="molecule type" value="Genomic_DNA"/>
</dbReference>
<name>A0A2G9V404_TELCI</name>
<accession>A0A2G9V404</accession>
<gene>
    <name evidence="1" type="ORF">TELCIR_00689</name>
</gene>
<keyword evidence="2" id="KW-1185">Reference proteome</keyword>
<evidence type="ECO:0000313" key="1">
    <source>
        <dbReference type="EMBL" id="PIO77233.1"/>
    </source>
</evidence>
<dbReference type="AlphaFoldDB" id="A0A2G9V404"/>
<dbReference type="Proteomes" id="UP000230423">
    <property type="component" value="Unassembled WGS sequence"/>
</dbReference>